<dbReference type="Gene3D" id="3.40.50.2000">
    <property type="entry name" value="Glycogen Phosphorylase B"/>
    <property type="match status" value="2"/>
</dbReference>
<feature type="domain" description="Glycosyl transferase family 1" evidence="1">
    <location>
        <begin position="173"/>
        <end position="325"/>
    </location>
</feature>
<dbReference type="Pfam" id="PF13579">
    <property type="entry name" value="Glyco_trans_4_4"/>
    <property type="match status" value="1"/>
</dbReference>
<feature type="domain" description="Glycosyltransferase subfamily 4-like N-terminal" evidence="2">
    <location>
        <begin position="5"/>
        <end position="164"/>
    </location>
</feature>
<dbReference type="InterPro" id="IPR050194">
    <property type="entry name" value="Glycosyltransferase_grp1"/>
</dbReference>
<dbReference type="Pfam" id="PF00534">
    <property type="entry name" value="Glycos_transf_1"/>
    <property type="match status" value="1"/>
</dbReference>
<organism evidence="3 4">
    <name type="scientific">Alloalcanivorax profundimaris</name>
    <dbReference type="NCBI Taxonomy" id="2735259"/>
    <lineage>
        <taxon>Bacteria</taxon>
        <taxon>Pseudomonadati</taxon>
        <taxon>Pseudomonadota</taxon>
        <taxon>Gammaproteobacteria</taxon>
        <taxon>Oceanospirillales</taxon>
        <taxon>Alcanivoracaceae</taxon>
        <taxon>Alloalcanivorax</taxon>
    </lineage>
</organism>
<gene>
    <name evidence="3" type="ORF">Y5W_03141</name>
</gene>
<dbReference type="PANTHER" id="PTHR45947">
    <property type="entry name" value="SULFOQUINOVOSYL TRANSFERASE SQD2"/>
    <property type="match status" value="1"/>
</dbReference>
<dbReference type="EMBL" id="ARXX01000061">
    <property type="protein sequence ID" value="MBF5057847.1"/>
    <property type="molecule type" value="Genomic_DNA"/>
</dbReference>
<dbReference type="InterPro" id="IPR028098">
    <property type="entry name" value="Glyco_trans_4-like_N"/>
</dbReference>
<reference evidence="3 4" key="1">
    <citation type="submission" date="2012-09" db="EMBL/GenBank/DDBJ databases">
        <title>Genome Sequence of alkane-degrading Bacterium Alcanivorax sp. 521-1.</title>
        <authorList>
            <person name="Lai Q."/>
            <person name="Shao Z."/>
        </authorList>
    </citation>
    <scope>NUCLEOTIDE SEQUENCE [LARGE SCALE GENOMIC DNA]</scope>
    <source>
        <strain evidence="3 4">521-1</strain>
    </source>
</reference>
<evidence type="ECO:0008006" key="5">
    <source>
        <dbReference type="Google" id="ProtNLM"/>
    </source>
</evidence>
<evidence type="ECO:0000259" key="1">
    <source>
        <dbReference type="Pfam" id="PF00534"/>
    </source>
</evidence>
<name>A0ABS0AW94_9GAMM</name>
<accession>A0ABS0AW94</accession>
<sequence>MKGRNGVGAYFQDLVAHLDHEVERAELVCPSLEDPHPCQGMSMPIPGDPTQRLFFPKMRELSALVWEMKPHVIVIPGPGIFSLGAYWIAGKLGIPVCVTFQTDYDRLVQLYWGPRLARLAGGLLNWLNRAMFRGSSAVATICDSMIADARAAGARHPQLVGTPLGAEFVNSEVTPLADEADSVLYVGRLAAEKNIEHFLALAEARPDCRFTVAGDGPLRGLVEQRQKDLPNLNFLGWCSRERVVAELDAHQVLVLPSAVEAFGTVALEALARERLVITTPVCGINQWPALARALTVAEADEPLADTLARLRAMTPEQRREQARAGREAALAMNDEAVNGWLQVLQGCARQGAFLPKPRRSPTLAVLRRLSTNQARPGL</sequence>
<evidence type="ECO:0000313" key="4">
    <source>
        <dbReference type="Proteomes" id="UP000662703"/>
    </source>
</evidence>
<proteinExistence type="predicted"/>
<protein>
    <recommendedName>
        <fullName evidence="5">Glycosyltransferase</fullName>
    </recommendedName>
</protein>
<dbReference type="PANTHER" id="PTHR45947:SF3">
    <property type="entry name" value="SULFOQUINOVOSYL TRANSFERASE SQD2"/>
    <property type="match status" value="1"/>
</dbReference>
<evidence type="ECO:0000313" key="3">
    <source>
        <dbReference type="EMBL" id="MBF5057847.1"/>
    </source>
</evidence>
<comment type="caution">
    <text evidence="3">The sequence shown here is derived from an EMBL/GenBank/DDBJ whole genome shotgun (WGS) entry which is preliminary data.</text>
</comment>
<dbReference type="InterPro" id="IPR001296">
    <property type="entry name" value="Glyco_trans_1"/>
</dbReference>
<keyword evidence="4" id="KW-1185">Reference proteome</keyword>
<dbReference type="Proteomes" id="UP000662703">
    <property type="component" value="Unassembled WGS sequence"/>
</dbReference>
<dbReference type="SUPFAM" id="SSF53756">
    <property type="entry name" value="UDP-Glycosyltransferase/glycogen phosphorylase"/>
    <property type="match status" value="1"/>
</dbReference>
<dbReference type="RefSeq" id="WP_228548744.1">
    <property type="nucleotide sequence ID" value="NZ_ARXX01000061.1"/>
</dbReference>
<evidence type="ECO:0000259" key="2">
    <source>
        <dbReference type="Pfam" id="PF13579"/>
    </source>
</evidence>